<dbReference type="EMBL" id="JAICCE010000026">
    <property type="protein sequence ID" value="KAG9259524.1"/>
    <property type="molecule type" value="Genomic_DNA"/>
</dbReference>
<organism evidence="2 3">
    <name type="scientific">Astyanax mexicanus</name>
    <name type="common">Blind cave fish</name>
    <name type="synonym">Astyanax fasciatus mexicanus</name>
    <dbReference type="NCBI Taxonomy" id="7994"/>
    <lineage>
        <taxon>Eukaryota</taxon>
        <taxon>Metazoa</taxon>
        <taxon>Chordata</taxon>
        <taxon>Craniata</taxon>
        <taxon>Vertebrata</taxon>
        <taxon>Euteleostomi</taxon>
        <taxon>Actinopterygii</taxon>
        <taxon>Neopterygii</taxon>
        <taxon>Teleostei</taxon>
        <taxon>Ostariophysi</taxon>
        <taxon>Characiformes</taxon>
        <taxon>Characoidei</taxon>
        <taxon>Acestrorhamphidae</taxon>
        <taxon>Acestrorhamphinae</taxon>
        <taxon>Astyanax</taxon>
    </lineage>
</organism>
<feature type="region of interest" description="Disordered" evidence="1">
    <location>
        <begin position="1"/>
        <end position="22"/>
    </location>
</feature>
<evidence type="ECO:0000313" key="3">
    <source>
        <dbReference type="Proteomes" id="UP000752171"/>
    </source>
</evidence>
<keyword evidence="2" id="KW-0418">Kinase</keyword>
<gene>
    <name evidence="2" type="primary">NEK11</name>
    <name evidence="2" type="ORF">AMEX_G27819</name>
</gene>
<reference evidence="2 3" key="1">
    <citation type="submission" date="2021-07" db="EMBL/GenBank/DDBJ databases">
        <authorList>
            <person name="Imarazene B."/>
            <person name="Zahm M."/>
            <person name="Klopp C."/>
            <person name="Cabau C."/>
            <person name="Beille S."/>
            <person name="Jouanno E."/>
            <person name="Castinel A."/>
            <person name="Lluch J."/>
            <person name="Gil L."/>
            <person name="Kuchtly C."/>
            <person name="Lopez Roques C."/>
            <person name="Donnadieu C."/>
            <person name="Parrinello H."/>
            <person name="Journot L."/>
            <person name="Du K."/>
            <person name="Schartl M."/>
            <person name="Retaux S."/>
            <person name="Guiguen Y."/>
        </authorList>
    </citation>
    <scope>NUCLEOTIDE SEQUENCE [LARGE SCALE GENOMIC DNA]</scope>
    <source>
        <strain evidence="2">Pach_M1</strain>
        <tissue evidence="2">Testis</tissue>
    </source>
</reference>
<comment type="caution">
    <text evidence="2">The sequence shown here is derived from an EMBL/GenBank/DDBJ whole genome shotgun (WGS) entry which is preliminary data.</text>
</comment>
<dbReference type="InterPro" id="IPR011009">
    <property type="entry name" value="Kinase-like_dom_sf"/>
</dbReference>
<dbReference type="Proteomes" id="UP000752171">
    <property type="component" value="Unassembled WGS sequence"/>
</dbReference>
<accession>A0A8T2KJF1</accession>
<dbReference type="SUPFAM" id="SSF56112">
    <property type="entry name" value="Protein kinase-like (PK-like)"/>
    <property type="match status" value="1"/>
</dbReference>
<dbReference type="GO" id="GO:0016301">
    <property type="term" value="F:kinase activity"/>
    <property type="evidence" value="ECO:0007669"/>
    <property type="project" value="UniProtKB-KW"/>
</dbReference>
<proteinExistence type="predicted"/>
<sequence length="130" mass="14799">MPKFRELGAESSPLSDSRLPPDPPGLIANRYVIQQSLGRGSFGTVFLINDTKAAPGEKLIWCVKTEIKTYKIHLSLYLNVQCDFLNGIWEFGMEMFVKLLRYLILDMTSVWNAEDLLASLPVLILLYINY</sequence>
<name>A0A8T2KJF1_ASTMX</name>
<evidence type="ECO:0000256" key="1">
    <source>
        <dbReference type="SAM" id="MobiDB-lite"/>
    </source>
</evidence>
<evidence type="ECO:0000313" key="2">
    <source>
        <dbReference type="EMBL" id="KAG9259524.1"/>
    </source>
</evidence>
<protein>
    <submittedName>
        <fullName evidence="2">Serine/threonine-protein kinase Nek11</fullName>
    </submittedName>
</protein>
<keyword evidence="2" id="KW-0808">Transferase</keyword>
<dbReference type="AlphaFoldDB" id="A0A8T2KJF1"/>
<dbReference type="OrthoDB" id="248923at2759"/>